<organism evidence="1 2">
    <name type="scientific">Candidatus Woykebacteria bacterium RBG_16_43_9</name>
    <dbReference type="NCBI Taxonomy" id="1802596"/>
    <lineage>
        <taxon>Bacteria</taxon>
        <taxon>Candidatus Woykeibacteriota</taxon>
    </lineage>
</organism>
<accession>A0A1G1WF16</accession>
<dbReference type="EMBL" id="MHCS01000033">
    <property type="protein sequence ID" value="OGY26050.1"/>
    <property type="molecule type" value="Genomic_DNA"/>
</dbReference>
<comment type="caution">
    <text evidence="1">The sequence shown here is derived from an EMBL/GenBank/DDBJ whole genome shotgun (WGS) entry which is preliminary data.</text>
</comment>
<dbReference type="PANTHER" id="PTHR37029">
    <property type="entry name" value="SSR1768 PROTEIN"/>
    <property type="match status" value="1"/>
</dbReference>
<name>A0A1G1WF16_9BACT</name>
<proteinExistence type="predicted"/>
<dbReference type="Pfam" id="PF10049">
    <property type="entry name" value="DUF2283"/>
    <property type="match status" value="1"/>
</dbReference>
<protein>
    <recommendedName>
        <fullName evidence="3">DUF2283 domain-containing protein</fullName>
    </recommendedName>
</protein>
<dbReference type="AlphaFoldDB" id="A0A1G1WF16"/>
<sequence>MKITYDKKVDAMYIKLNDKKPYHITKKVTDNVLVDYSKDGKVVGLEVLDASRNVVLPTKKEKISVESL</sequence>
<dbReference type="PANTHER" id="PTHR37029:SF1">
    <property type="entry name" value="SSR1768 PROTEIN"/>
    <property type="match status" value="1"/>
</dbReference>
<dbReference type="InterPro" id="IPR019270">
    <property type="entry name" value="DUF2283"/>
</dbReference>
<evidence type="ECO:0000313" key="1">
    <source>
        <dbReference type="EMBL" id="OGY26050.1"/>
    </source>
</evidence>
<gene>
    <name evidence="1" type="ORF">A2Z11_04135</name>
</gene>
<evidence type="ECO:0008006" key="3">
    <source>
        <dbReference type="Google" id="ProtNLM"/>
    </source>
</evidence>
<reference evidence="1 2" key="1">
    <citation type="journal article" date="2016" name="Nat. Commun.">
        <title>Thousands of microbial genomes shed light on interconnected biogeochemical processes in an aquifer system.</title>
        <authorList>
            <person name="Anantharaman K."/>
            <person name="Brown C.T."/>
            <person name="Hug L.A."/>
            <person name="Sharon I."/>
            <person name="Castelle C.J."/>
            <person name="Probst A.J."/>
            <person name="Thomas B.C."/>
            <person name="Singh A."/>
            <person name="Wilkins M.J."/>
            <person name="Karaoz U."/>
            <person name="Brodie E.L."/>
            <person name="Williams K.H."/>
            <person name="Hubbard S.S."/>
            <person name="Banfield J.F."/>
        </authorList>
    </citation>
    <scope>NUCLEOTIDE SEQUENCE [LARGE SCALE GENOMIC DNA]</scope>
</reference>
<dbReference type="Proteomes" id="UP000176389">
    <property type="component" value="Unassembled WGS sequence"/>
</dbReference>
<evidence type="ECO:0000313" key="2">
    <source>
        <dbReference type="Proteomes" id="UP000176389"/>
    </source>
</evidence>